<comment type="caution">
    <text evidence="2">The sequence shown here is derived from an EMBL/GenBank/DDBJ whole genome shotgun (WGS) entry which is preliminary data.</text>
</comment>
<dbReference type="OrthoDB" id="9984952at2"/>
<dbReference type="EMBL" id="SLWN01000003">
    <property type="protein sequence ID" value="TCO33394.1"/>
    <property type="molecule type" value="Genomic_DNA"/>
</dbReference>
<proteinExistence type="predicted"/>
<dbReference type="RefSeq" id="WP_132208856.1">
    <property type="nucleotide sequence ID" value="NZ_SLWN01000003.1"/>
</dbReference>
<gene>
    <name evidence="2" type="ORF">EV652_103395</name>
</gene>
<name>A0A4R2HQC7_9ACTN</name>
<evidence type="ECO:0000313" key="3">
    <source>
        <dbReference type="Proteomes" id="UP000294508"/>
    </source>
</evidence>
<evidence type="ECO:0000313" key="2">
    <source>
        <dbReference type="EMBL" id="TCO33394.1"/>
    </source>
</evidence>
<feature type="region of interest" description="Disordered" evidence="1">
    <location>
        <begin position="141"/>
        <end position="160"/>
    </location>
</feature>
<dbReference type="AlphaFoldDB" id="A0A4R2HQC7"/>
<keyword evidence="3" id="KW-1185">Reference proteome</keyword>
<sequence>MFWFVVFVSWLVGLAVCGRRYYKRRCGVEPSPDEPGIPSAAAMSLLWPVVWFIDDWRDPAPCRHSSHARYHHTEEIKQPDAEPVAYIPPAPQPVPEPVAYIPPAPQPVPEPVAYVPPAPQPAPEPVEYVPPPTPAAVTPPVVVKRPPPAPKPAAPSGFEEGDRVRLANPFWGSAEPGEKVLTWDPELEHSGADPTVAAGDEGTILYPDPATAELIAQMKLQSKYLVALDDGRELYSGGAFPGVGGAALERIPGHYHVYRKEDMVYIRPKFNDGDRVTLLESFTGSSGNHFEAGWEGSICPLLVTMTECWETGTYPVNLDDSPSGADRGMVTVRADMIRLAPGGWAR</sequence>
<dbReference type="Proteomes" id="UP000294508">
    <property type="component" value="Unassembled WGS sequence"/>
</dbReference>
<accession>A0A4R2HQC7</accession>
<organism evidence="2 3">
    <name type="scientific">Kribbella steppae</name>
    <dbReference type="NCBI Taxonomy" id="2512223"/>
    <lineage>
        <taxon>Bacteria</taxon>
        <taxon>Bacillati</taxon>
        <taxon>Actinomycetota</taxon>
        <taxon>Actinomycetes</taxon>
        <taxon>Propionibacteriales</taxon>
        <taxon>Kribbellaceae</taxon>
        <taxon>Kribbella</taxon>
    </lineage>
</organism>
<evidence type="ECO:0000256" key="1">
    <source>
        <dbReference type="SAM" id="MobiDB-lite"/>
    </source>
</evidence>
<reference evidence="2 3" key="1">
    <citation type="journal article" date="2015" name="Stand. Genomic Sci.">
        <title>Genomic Encyclopedia of Bacterial and Archaeal Type Strains, Phase III: the genomes of soil and plant-associated and newly described type strains.</title>
        <authorList>
            <person name="Whitman W.B."/>
            <person name="Woyke T."/>
            <person name="Klenk H.P."/>
            <person name="Zhou Y."/>
            <person name="Lilburn T.G."/>
            <person name="Beck B.J."/>
            <person name="De Vos P."/>
            <person name="Vandamme P."/>
            <person name="Eisen J.A."/>
            <person name="Garrity G."/>
            <person name="Hugenholtz P."/>
            <person name="Kyrpides N.C."/>
        </authorList>
    </citation>
    <scope>NUCLEOTIDE SEQUENCE [LARGE SCALE GENOMIC DNA]</scope>
    <source>
        <strain evidence="2 3">VKM Ac-2572</strain>
    </source>
</reference>
<protein>
    <submittedName>
        <fullName evidence="2">Uncharacterized protein</fullName>
    </submittedName>
</protein>